<dbReference type="Pfam" id="PF24666">
    <property type="entry name" value="zf-C2H2_fungi_2"/>
    <property type="match status" value="1"/>
</dbReference>
<name>A0A6A6HLY1_VIRVR</name>
<feature type="region of interest" description="Disordered" evidence="9">
    <location>
        <begin position="219"/>
        <end position="249"/>
    </location>
</feature>
<evidence type="ECO:0000256" key="7">
    <source>
        <dbReference type="ARBA" id="ARBA00023242"/>
    </source>
</evidence>
<dbReference type="EMBL" id="ML991774">
    <property type="protein sequence ID" value="KAF2239037.1"/>
    <property type="molecule type" value="Genomic_DNA"/>
</dbReference>
<evidence type="ECO:0000259" key="10">
    <source>
        <dbReference type="PROSITE" id="PS50157"/>
    </source>
</evidence>
<evidence type="ECO:0000256" key="4">
    <source>
        <dbReference type="ARBA" id="ARBA00022771"/>
    </source>
</evidence>
<dbReference type="GO" id="GO:0008270">
    <property type="term" value="F:zinc ion binding"/>
    <property type="evidence" value="ECO:0007669"/>
    <property type="project" value="UniProtKB-KW"/>
</dbReference>
<dbReference type="PROSITE" id="PS50157">
    <property type="entry name" value="ZINC_FINGER_C2H2_2"/>
    <property type="match status" value="1"/>
</dbReference>
<evidence type="ECO:0000256" key="1">
    <source>
        <dbReference type="ARBA" id="ARBA00004123"/>
    </source>
</evidence>
<evidence type="ECO:0000256" key="2">
    <source>
        <dbReference type="ARBA" id="ARBA00022723"/>
    </source>
</evidence>
<keyword evidence="3" id="KW-0677">Repeat</keyword>
<dbReference type="AlphaFoldDB" id="A0A6A6HLY1"/>
<dbReference type="SMART" id="SM00355">
    <property type="entry name" value="ZnF_C2H2"/>
    <property type="match status" value="6"/>
</dbReference>
<evidence type="ECO:0000256" key="5">
    <source>
        <dbReference type="ARBA" id="ARBA00022833"/>
    </source>
</evidence>
<dbReference type="InterPro" id="IPR013087">
    <property type="entry name" value="Znf_C2H2_type"/>
</dbReference>
<dbReference type="PANTHER" id="PTHR24376">
    <property type="entry name" value="ZINC FINGER PROTEIN"/>
    <property type="match status" value="1"/>
</dbReference>
<feature type="compositionally biased region" description="Polar residues" evidence="9">
    <location>
        <begin position="225"/>
        <end position="234"/>
    </location>
</feature>
<dbReference type="Pfam" id="PF00096">
    <property type="entry name" value="zf-C2H2"/>
    <property type="match status" value="1"/>
</dbReference>
<dbReference type="Gene3D" id="3.30.160.60">
    <property type="entry name" value="Classic Zinc Finger"/>
    <property type="match status" value="1"/>
</dbReference>
<dbReference type="GO" id="GO:0001228">
    <property type="term" value="F:DNA-binding transcription activator activity, RNA polymerase II-specific"/>
    <property type="evidence" value="ECO:0007669"/>
    <property type="project" value="TreeGrafter"/>
</dbReference>
<evidence type="ECO:0000256" key="6">
    <source>
        <dbReference type="ARBA" id="ARBA00023125"/>
    </source>
</evidence>
<keyword evidence="7" id="KW-0539">Nucleus</keyword>
<keyword evidence="2" id="KW-0479">Metal-binding</keyword>
<organism evidence="11 12">
    <name type="scientific">Viridothelium virens</name>
    <name type="common">Speckled blister lichen</name>
    <name type="synonym">Trypethelium virens</name>
    <dbReference type="NCBI Taxonomy" id="1048519"/>
    <lineage>
        <taxon>Eukaryota</taxon>
        <taxon>Fungi</taxon>
        <taxon>Dikarya</taxon>
        <taxon>Ascomycota</taxon>
        <taxon>Pezizomycotina</taxon>
        <taxon>Dothideomycetes</taxon>
        <taxon>Dothideomycetes incertae sedis</taxon>
        <taxon>Trypetheliales</taxon>
        <taxon>Trypetheliaceae</taxon>
        <taxon>Viridothelium</taxon>
    </lineage>
</organism>
<dbReference type="InterPro" id="IPR036236">
    <property type="entry name" value="Znf_C2H2_sf"/>
</dbReference>
<dbReference type="Proteomes" id="UP000800092">
    <property type="component" value="Unassembled WGS sequence"/>
</dbReference>
<dbReference type="GO" id="GO:0000978">
    <property type="term" value="F:RNA polymerase II cis-regulatory region sequence-specific DNA binding"/>
    <property type="evidence" value="ECO:0007669"/>
    <property type="project" value="TreeGrafter"/>
</dbReference>
<evidence type="ECO:0000313" key="11">
    <source>
        <dbReference type="EMBL" id="KAF2239037.1"/>
    </source>
</evidence>
<evidence type="ECO:0000256" key="8">
    <source>
        <dbReference type="PROSITE-ProRule" id="PRU00042"/>
    </source>
</evidence>
<dbReference type="PROSITE" id="PS00028">
    <property type="entry name" value="ZINC_FINGER_C2H2_1"/>
    <property type="match status" value="2"/>
</dbReference>
<dbReference type="SUPFAM" id="SSF57667">
    <property type="entry name" value="beta-beta-alpha zinc fingers"/>
    <property type="match status" value="1"/>
</dbReference>
<dbReference type="PANTHER" id="PTHR24376:SF243">
    <property type="entry name" value="C2H2-TYPE DOMAIN-CONTAINING PROTEIN"/>
    <property type="match status" value="1"/>
</dbReference>
<proteinExistence type="predicted"/>
<keyword evidence="5" id="KW-0862">Zinc</keyword>
<sequence>MAQYEVSGEVVEVEAPKILCTYLNCNEVFEDETMMKRHKVSSNNHDYCRKCDIDFPDYDSHLSHRVESDKHITCDRCGQDFGSKSGLTRHKKQSHQIDQDIVCKDCNAKFTRAAAYVRHIEDGHCRKNINSHHQLEANKQHKYIVRKILENPEQFNFKVGARPGVDTTNFEDNTGDEDTETNGGVSIESAFEEDEEQKRVTFESLCPTRPVVDLMSFDDQDESQQKASPKSQWPTPAEAAGLDGDSVTDPHVANAIKSLQEWEAALAFKDEEHRLSNEGNLMQFENARIYNPDSRAYDPYRFWDTQLQAFRCPYPDCETTKSRSLNSAQEITQHMVDEHTVNRIRCPKCFHNFDTSAALIAHCEAPTGRCRISDTREFGQLVDHVTGGFLILLKKEGENEEPMFEAHKPASIW</sequence>
<dbReference type="GO" id="GO:0005634">
    <property type="term" value="C:nucleus"/>
    <property type="evidence" value="ECO:0007669"/>
    <property type="project" value="UniProtKB-SubCell"/>
</dbReference>
<feature type="domain" description="C2H2-type" evidence="10">
    <location>
        <begin position="72"/>
        <end position="100"/>
    </location>
</feature>
<evidence type="ECO:0000313" key="12">
    <source>
        <dbReference type="Proteomes" id="UP000800092"/>
    </source>
</evidence>
<keyword evidence="6" id="KW-0238">DNA-binding</keyword>
<comment type="subcellular location">
    <subcellularLocation>
        <location evidence="1">Nucleus</location>
    </subcellularLocation>
</comment>
<feature type="region of interest" description="Disordered" evidence="9">
    <location>
        <begin position="159"/>
        <end position="183"/>
    </location>
</feature>
<keyword evidence="4 8" id="KW-0863">Zinc-finger</keyword>
<evidence type="ECO:0000256" key="9">
    <source>
        <dbReference type="SAM" id="MobiDB-lite"/>
    </source>
</evidence>
<evidence type="ECO:0000256" key="3">
    <source>
        <dbReference type="ARBA" id="ARBA00022737"/>
    </source>
</evidence>
<dbReference type="OrthoDB" id="8117402at2759"/>
<reference evidence="11" key="1">
    <citation type="journal article" date="2020" name="Stud. Mycol.">
        <title>101 Dothideomycetes genomes: a test case for predicting lifestyles and emergence of pathogens.</title>
        <authorList>
            <person name="Haridas S."/>
            <person name="Albert R."/>
            <person name="Binder M."/>
            <person name="Bloem J."/>
            <person name="Labutti K."/>
            <person name="Salamov A."/>
            <person name="Andreopoulos B."/>
            <person name="Baker S."/>
            <person name="Barry K."/>
            <person name="Bills G."/>
            <person name="Bluhm B."/>
            <person name="Cannon C."/>
            <person name="Castanera R."/>
            <person name="Culley D."/>
            <person name="Daum C."/>
            <person name="Ezra D."/>
            <person name="Gonzalez J."/>
            <person name="Henrissat B."/>
            <person name="Kuo A."/>
            <person name="Liang C."/>
            <person name="Lipzen A."/>
            <person name="Lutzoni F."/>
            <person name="Magnuson J."/>
            <person name="Mondo S."/>
            <person name="Nolan M."/>
            <person name="Ohm R."/>
            <person name="Pangilinan J."/>
            <person name="Park H.-J."/>
            <person name="Ramirez L."/>
            <person name="Alfaro M."/>
            <person name="Sun H."/>
            <person name="Tritt A."/>
            <person name="Yoshinaga Y."/>
            <person name="Zwiers L.-H."/>
            <person name="Turgeon B."/>
            <person name="Goodwin S."/>
            <person name="Spatafora J."/>
            <person name="Crous P."/>
            <person name="Grigoriev I."/>
        </authorList>
    </citation>
    <scope>NUCLEOTIDE SEQUENCE</scope>
    <source>
        <strain evidence="11">Tuck. ex Michener</strain>
    </source>
</reference>
<accession>A0A6A6HLY1</accession>
<protein>
    <recommendedName>
        <fullName evidence="10">C2H2-type domain-containing protein</fullName>
    </recommendedName>
</protein>
<keyword evidence="12" id="KW-1185">Reference proteome</keyword>
<gene>
    <name evidence="11" type="ORF">EV356DRAFT_573064</name>
</gene>